<keyword evidence="2" id="KW-1185">Reference proteome</keyword>
<gene>
    <name evidence="1" type="ORF">ASIM_LOCUS11739</name>
</gene>
<evidence type="ECO:0000313" key="2">
    <source>
        <dbReference type="Proteomes" id="UP000267096"/>
    </source>
</evidence>
<accession>A0A0M3JVL7</accession>
<dbReference type="Proteomes" id="UP000267096">
    <property type="component" value="Unassembled WGS sequence"/>
</dbReference>
<sequence length="169" mass="19494">MPQQEPVRVYVCMYVYADWCEHGTEQPYAACCHPANQGLNPGLRKLQRHYVMAAIRWHRKCQWAGGEQEKRSFKKVPTGWRKAAARRCDVMSRAVWLVMRGAAFDNAESCTNRADSTVAREIDNTTKKLTSVGLATRRVQLVKMPKKYEQHSRNIEARGNTVHEFRTVQ</sequence>
<dbReference type="EMBL" id="UYRR01031098">
    <property type="protein sequence ID" value="VDK45708.1"/>
    <property type="molecule type" value="Genomic_DNA"/>
</dbReference>
<reference evidence="1 2" key="2">
    <citation type="submission" date="2018-11" db="EMBL/GenBank/DDBJ databases">
        <authorList>
            <consortium name="Pathogen Informatics"/>
        </authorList>
    </citation>
    <scope>NUCLEOTIDE SEQUENCE [LARGE SCALE GENOMIC DNA]</scope>
</reference>
<dbReference type="WBParaSite" id="ASIM_0001227301-mRNA-1">
    <property type="protein sequence ID" value="ASIM_0001227301-mRNA-1"/>
    <property type="gene ID" value="ASIM_0001227301"/>
</dbReference>
<proteinExistence type="predicted"/>
<name>A0A0M3JVL7_ANISI</name>
<reference evidence="3" key="1">
    <citation type="submission" date="2017-02" db="UniProtKB">
        <authorList>
            <consortium name="WormBaseParasite"/>
        </authorList>
    </citation>
    <scope>IDENTIFICATION</scope>
</reference>
<dbReference type="AlphaFoldDB" id="A0A0M3JVL7"/>
<organism evidence="3">
    <name type="scientific">Anisakis simplex</name>
    <name type="common">Herring worm</name>
    <dbReference type="NCBI Taxonomy" id="6269"/>
    <lineage>
        <taxon>Eukaryota</taxon>
        <taxon>Metazoa</taxon>
        <taxon>Ecdysozoa</taxon>
        <taxon>Nematoda</taxon>
        <taxon>Chromadorea</taxon>
        <taxon>Rhabditida</taxon>
        <taxon>Spirurina</taxon>
        <taxon>Ascaridomorpha</taxon>
        <taxon>Ascaridoidea</taxon>
        <taxon>Anisakidae</taxon>
        <taxon>Anisakis</taxon>
        <taxon>Anisakis simplex complex</taxon>
    </lineage>
</organism>
<protein>
    <submittedName>
        <fullName evidence="3">HTH_48 domain-containing protein</fullName>
    </submittedName>
</protein>
<evidence type="ECO:0000313" key="1">
    <source>
        <dbReference type="EMBL" id="VDK45708.1"/>
    </source>
</evidence>
<evidence type="ECO:0000313" key="3">
    <source>
        <dbReference type="WBParaSite" id="ASIM_0001227301-mRNA-1"/>
    </source>
</evidence>